<evidence type="ECO:0000313" key="2">
    <source>
        <dbReference type="EMBL" id="EON90203.1"/>
    </source>
</evidence>
<dbReference type="AlphaFoldDB" id="R8AV39"/>
<dbReference type="STRING" id="703.SAMEA2665130_01076"/>
<gene>
    <name evidence="2" type="ORF">PLESHI_01702</name>
</gene>
<name>R8AV39_PLESH</name>
<feature type="signal peptide" evidence="1">
    <location>
        <begin position="1"/>
        <end position="19"/>
    </location>
</feature>
<keyword evidence="2" id="KW-0449">Lipoprotein</keyword>
<dbReference type="Gene3D" id="3.15.10.40">
    <property type="entry name" value="Uncharacterised protein PF07273, DUF1439"/>
    <property type="match status" value="1"/>
</dbReference>
<dbReference type="Pfam" id="PF07273">
    <property type="entry name" value="DUF1439"/>
    <property type="match status" value="1"/>
</dbReference>
<keyword evidence="3" id="KW-1185">Reference proteome</keyword>
<dbReference type="Proteomes" id="UP000014012">
    <property type="component" value="Unassembled WGS sequence"/>
</dbReference>
<dbReference type="HOGENOM" id="CLU_105009_0_0_6"/>
<dbReference type="PROSITE" id="PS51257">
    <property type="entry name" value="PROKAR_LIPOPROTEIN"/>
    <property type="match status" value="1"/>
</dbReference>
<organism evidence="2 3">
    <name type="scientific">Plesiomonas shigelloides 302-73</name>
    <dbReference type="NCBI Taxonomy" id="1315976"/>
    <lineage>
        <taxon>Bacteria</taxon>
        <taxon>Pseudomonadati</taxon>
        <taxon>Pseudomonadota</taxon>
        <taxon>Gammaproteobacteria</taxon>
        <taxon>Enterobacterales</taxon>
        <taxon>Enterobacteriaceae</taxon>
        <taxon>Plesiomonas</taxon>
    </lineage>
</organism>
<sequence>MFKKIQMMFAALLCTALLAACSQLTQYALTEQQVNEYLQQKVEFQKQLGLPGVFEANITLKDMQAKIGRAEPNQVILNGTADLNLSTLVGQEHADVALSLAARPYFDSETGAIYLREMQLLNATVTPQSLEKSTKVLMPYLKNSLQLFFNQTPVYVLDSNRSKEEALVRQLAKGIEIKPGKIIIPLSE</sequence>
<accession>R8AV39</accession>
<reference evidence="2 3" key="1">
    <citation type="journal article" date="2013" name="Genome Announc.">
        <title>Genome Sequence of Plesiomonas shigelloides Strain 302-73 (Serotype O1).</title>
        <authorList>
            <person name="Pique N."/>
            <person name="Aquilini E."/>
            <person name="Alioto T."/>
            <person name="Minana-Galbis D."/>
            <person name="Tomas J.M."/>
        </authorList>
    </citation>
    <scope>NUCLEOTIDE SEQUENCE [LARGE SCALE GENOMIC DNA]</scope>
    <source>
        <strain evidence="2 3">302-73</strain>
    </source>
</reference>
<protein>
    <submittedName>
        <fullName evidence="2">Lipoprotein</fullName>
    </submittedName>
</protein>
<dbReference type="RefSeq" id="WP_010861980.1">
    <property type="nucleotide sequence ID" value="NZ_KB944507.1"/>
</dbReference>
<feature type="chain" id="PRO_5004452121" evidence="1">
    <location>
        <begin position="20"/>
        <end position="188"/>
    </location>
</feature>
<comment type="caution">
    <text evidence="2">The sequence shown here is derived from an EMBL/GenBank/DDBJ whole genome shotgun (WGS) entry which is preliminary data.</text>
</comment>
<keyword evidence="1" id="KW-0732">Signal</keyword>
<evidence type="ECO:0000313" key="3">
    <source>
        <dbReference type="Proteomes" id="UP000014012"/>
    </source>
</evidence>
<evidence type="ECO:0000256" key="1">
    <source>
        <dbReference type="SAM" id="SignalP"/>
    </source>
</evidence>
<dbReference type="NCBIfam" id="NF007894">
    <property type="entry name" value="PRK10598.1"/>
    <property type="match status" value="1"/>
</dbReference>
<dbReference type="InterPro" id="IPR010835">
    <property type="entry name" value="DUF1439"/>
</dbReference>
<dbReference type="EMBL" id="AQQO01000021">
    <property type="protein sequence ID" value="EON90203.1"/>
    <property type="molecule type" value="Genomic_DNA"/>
</dbReference>
<dbReference type="PATRIC" id="fig|1315976.3.peg.315"/>
<proteinExistence type="predicted"/>